<organism evidence="1 2">
    <name type="scientific">Paracraurococcus ruber</name>
    <dbReference type="NCBI Taxonomy" id="77675"/>
    <lineage>
        <taxon>Bacteria</taxon>
        <taxon>Pseudomonadati</taxon>
        <taxon>Pseudomonadota</taxon>
        <taxon>Alphaproteobacteria</taxon>
        <taxon>Acetobacterales</taxon>
        <taxon>Roseomonadaceae</taxon>
        <taxon>Paracraurococcus</taxon>
    </lineage>
</organism>
<proteinExistence type="predicted"/>
<dbReference type="RefSeq" id="WP_133223089.1">
    <property type="nucleotide sequence ID" value="NZ_NRSG01000209.1"/>
</dbReference>
<protein>
    <submittedName>
        <fullName evidence="1">Uncharacterized protein</fullName>
    </submittedName>
</protein>
<gene>
    <name evidence="1" type="ORF">CKO45_21295</name>
</gene>
<keyword evidence="2" id="KW-1185">Reference proteome</keyword>
<evidence type="ECO:0000313" key="1">
    <source>
        <dbReference type="EMBL" id="MBK1660762.1"/>
    </source>
</evidence>
<comment type="caution">
    <text evidence="1">The sequence shown here is derived from an EMBL/GenBank/DDBJ whole genome shotgun (WGS) entry which is preliminary data.</text>
</comment>
<dbReference type="Proteomes" id="UP000697995">
    <property type="component" value="Unassembled WGS sequence"/>
</dbReference>
<evidence type="ECO:0000313" key="2">
    <source>
        <dbReference type="Proteomes" id="UP000697995"/>
    </source>
</evidence>
<dbReference type="EMBL" id="NRSG01000209">
    <property type="protein sequence ID" value="MBK1660762.1"/>
    <property type="molecule type" value="Genomic_DNA"/>
</dbReference>
<name>A0ABS1D1T4_9PROT</name>
<reference evidence="1 2" key="1">
    <citation type="journal article" date="2020" name="Microorganisms">
        <title>Osmotic Adaptation and Compatible Solute Biosynthesis of Phototrophic Bacteria as Revealed from Genome Analyses.</title>
        <authorList>
            <person name="Imhoff J.F."/>
            <person name="Rahn T."/>
            <person name="Kunzel S."/>
            <person name="Keller A."/>
            <person name="Neulinger S.C."/>
        </authorList>
    </citation>
    <scope>NUCLEOTIDE SEQUENCE [LARGE SCALE GENOMIC DNA]</scope>
    <source>
        <strain evidence="1 2">DSM 15382</strain>
    </source>
</reference>
<accession>A0ABS1D1T4</accession>
<sequence length="98" mass="10725">MSLSLILHDLSAVGAEAESRFFEAIFQVAPEHWRVRPEATLAATTVSPAYLRDHLLASLPADRRPGTLLLVTRMPPDASWNALSGQGDAWVQDMLNEG</sequence>